<dbReference type="OrthoDB" id="9760752at2"/>
<evidence type="ECO:0000256" key="1">
    <source>
        <dbReference type="SAM" id="MobiDB-lite"/>
    </source>
</evidence>
<feature type="compositionally biased region" description="Basic residues" evidence="1">
    <location>
        <begin position="1"/>
        <end position="11"/>
    </location>
</feature>
<dbReference type="Proteomes" id="UP000199032">
    <property type="component" value="Unassembled WGS sequence"/>
</dbReference>
<protein>
    <recommendedName>
        <fullName evidence="2">PAS fold-4 domain-containing protein</fullName>
    </recommendedName>
</protein>
<dbReference type="NCBIfam" id="TIGR00229">
    <property type="entry name" value="sensory_box"/>
    <property type="match status" value="1"/>
</dbReference>
<dbReference type="InterPro" id="IPR013656">
    <property type="entry name" value="PAS_4"/>
</dbReference>
<sequence>MAPKRTKKKQGAQHERPSPVRRAAARQRKASAFSARRNRTKRVVDVREQQLRQFIEQSTTAVAMFDYEMRYLAASQRWLSDYGITADVIGQSHYEVFPEIQEKWKAVHRRGLAGEVIRAEEDPFLRADGSTQWVKWEVRPWFGGREIGGITIASEEVTAQVQARIALQESEVRLRQV</sequence>
<dbReference type="EMBL" id="CZQA01000001">
    <property type="protein sequence ID" value="CUS32835.1"/>
    <property type="molecule type" value="Genomic_DNA"/>
</dbReference>
<feature type="region of interest" description="Disordered" evidence="1">
    <location>
        <begin position="1"/>
        <end position="38"/>
    </location>
</feature>
<accession>A0A0S4L588</accession>
<dbReference type="STRING" id="1742972.COMA1_10835"/>
<proteinExistence type="predicted"/>
<dbReference type="Pfam" id="PF08448">
    <property type="entry name" value="PAS_4"/>
    <property type="match status" value="1"/>
</dbReference>
<dbReference type="SUPFAM" id="SSF55785">
    <property type="entry name" value="PYP-like sensor domain (PAS domain)"/>
    <property type="match status" value="1"/>
</dbReference>
<gene>
    <name evidence="3" type="ORF">COMA1_10835</name>
</gene>
<evidence type="ECO:0000259" key="2">
    <source>
        <dbReference type="Pfam" id="PF08448"/>
    </source>
</evidence>
<feature type="domain" description="PAS fold-4" evidence="2">
    <location>
        <begin position="56"/>
        <end position="161"/>
    </location>
</feature>
<dbReference type="AlphaFoldDB" id="A0A0S4L588"/>
<dbReference type="InterPro" id="IPR035965">
    <property type="entry name" value="PAS-like_dom_sf"/>
</dbReference>
<dbReference type="InterPro" id="IPR000014">
    <property type="entry name" value="PAS"/>
</dbReference>
<reference evidence="3 4" key="1">
    <citation type="submission" date="2015-10" db="EMBL/GenBank/DDBJ databases">
        <authorList>
            <person name="Gilbert D.G."/>
        </authorList>
    </citation>
    <scope>NUCLEOTIDE SEQUENCE [LARGE SCALE GENOMIC DNA]</scope>
    <source>
        <strain evidence="3">COMA1</strain>
    </source>
</reference>
<evidence type="ECO:0000313" key="3">
    <source>
        <dbReference type="EMBL" id="CUS32835.1"/>
    </source>
</evidence>
<evidence type="ECO:0000313" key="4">
    <source>
        <dbReference type="Proteomes" id="UP000199032"/>
    </source>
</evidence>
<organism evidence="3 4">
    <name type="scientific">Candidatus Nitrospira nitrosa</name>
    <dbReference type="NCBI Taxonomy" id="1742972"/>
    <lineage>
        <taxon>Bacteria</taxon>
        <taxon>Pseudomonadati</taxon>
        <taxon>Nitrospirota</taxon>
        <taxon>Nitrospiria</taxon>
        <taxon>Nitrospirales</taxon>
        <taxon>Nitrospiraceae</taxon>
        <taxon>Nitrospira</taxon>
    </lineage>
</organism>
<name>A0A0S4L588_9BACT</name>
<dbReference type="RefSeq" id="WP_090744081.1">
    <property type="nucleotide sequence ID" value="NZ_CZQA01000001.1"/>
</dbReference>
<dbReference type="Gene3D" id="3.30.450.20">
    <property type="entry name" value="PAS domain"/>
    <property type="match status" value="1"/>
</dbReference>
<dbReference type="CDD" id="cd00130">
    <property type="entry name" value="PAS"/>
    <property type="match status" value="1"/>
</dbReference>
<keyword evidence="4" id="KW-1185">Reference proteome</keyword>